<gene>
    <name evidence="1" type="ORF">ASN_733</name>
</gene>
<dbReference type="AlphaFoldDB" id="A0A0U5FK04"/>
<dbReference type="EMBL" id="LN606600">
    <property type="protein sequence ID" value="CEF40141.1"/>
    <property type="molecule type" value="Genomic_DNA"/>
</dbReference>
<accession>A0A0U5FK04</accession>
<dbReference type="KEGG" id="asz:ASN_733"/>
<protein>
    <submittedName>
        <fullName evidence="1">Uncharacterized protein</fullName>
    </submittedName>
</protein>
<dbReference type="PATRIC" id="fig|446692.3.peg.699"/>
<name>A0A0U5FK04_9PROT</name>
<evidence type="ECO:0000313" key="1">
    <source>
        <dbReference type="EMBL" id="CEF40141.1"/>
    </source>
</evidence>
<evidence type="ECO:0000313" key="2">
    <source>
        <dbReference type="Proteomes" id="UP000056109"/>
    </source>
</evidence>
<keyword evidence="2" id="KW-1185">Reference proteome</keyword>
<sequence>MLFQSLLPIGFCLLHAGLFETSARSAGPRFWGLSVLDEYPNNVSSSLQIFCF</sequence>
<proteinExistence type="predicted"/>
<dbReference type="Proteomes" id="UP000056109">
    <property type="component" value="Chromosome I"/>
</dbReference>
<reference evidence="2" key="1">
    <citation type="submission" date="2014-09" db="EMBL/GenBank/DDBJ databases">
        <authorList>
            <person name="Illeghems K.G."/>
        </authorList>
    </citation>
    <scope>NUCLEOTIDE SEQUENCE [LARGE SCALE GENOMIC DNA]</scope>
    <source>
        <strain evidence="2">108B</strain>
    </source>
</reference>
<organism evidence="1 2">
    <name type="scientific">Acetobacter senegalensis</name>
    <dbReference type="NCBI Taxonomy" id="446692"/>
    <lineage>
        <taxon>Bacteria</taxon>
        <taxon>Pseudomonadati</taxon>
        <taxon>Pseudomonadota</taxon>
        <taxon>Alphaproteobacteria</taxon>
        <taxon>Acetobacterales</taxon>
        <taxon>Acetobacteraceae</taxon>
        <taxon>Acetobacter</taxon>
    </lineage>
</organism>